<dbReference type="InterPro" id="IPR050974">
    <property type="entry name" value="Plant_ZF_CCCH"/>
</dbReference>
<feature type="region of interest" description="Disordered" evidence="6">
    <location>
        <begin position="1"/>
        <end position="27"/>
    </location>
</feature>
<dbReference type="GO" id="GO:0003677">
    <property type="term" value="F:DNA binding"/>
    <property type="evidence" value="ECO:0007669"/>
    <property type="project" value="UniProtKB-KW"/>
</dbReference>
<feature type="zinc finger region" description="C3H1-type" evidence="5">
    <location>
        <begin position="93"/>
        <end position="121"/>
    </location>
</feature>
<keyword evidence="9" id="KW-1185">Reference proteome</keyword>
<dbReference type="EMBL" id="JAXQNO010000007">
    <property type="protein sequence ID" value="KAK4794493.1"/>
    <property type="molecule type" value="Genomic_DNA"/>
</dbReference>
<keyword evidence="1 5" id="KW-0479">Metal-binding</keyword>
<feature type="domain" description="C3H1-type" evidence="7">
    <location>
        <begin position="47"/>
        <end position="75"/>
    </location>
</feature>
<protein>
    <recommendedName>
        <fullName evidence="7">C3H1-type domain-containing protein</fullName>
    </recommendedName>
</protein>
<dbReference type="Pfam" id="PF00642">
    <property type="entry name" value="zf-CCCH"/>
    <property type="match status" value="5"/>
</dbReference>
<dbReference type="GO" id="GO:0008270">
    <property type="term" value="F:zinc ion binding"/>
    <property type="evidence" value="ECO:0007669"/>
    <property type="project" value="UniProtKB-KW"/>
</dbReference>
<evidence type="ECO:0000256" key="2">
    <source>
        <dbReference type="ARBA" id="ARBA00022771"/>
    </source>
</evidence>
<feature type="domain" description="C3H1-type" evidence="7">
    <location>
        <begin position="139"/>
        <end position="167"/>
    </location>
</feature>
<reference evidence="8 9" key="1">
    <citation type="journal article" date="2023" name="Hortic Res">
        <title>Pangenome of water caltrop reveals structural variations and asymmetric subgenome divergence after allopolyploidization.</title>
        <authorList>
            <person name="Zhang X."/>
            <person name="Chen Y."/>
            <person name="Wang L."/>
            <person name="Yuan Y."/>
            <person name="Fang M."/>
            <person name="Shi L."/>
            <person name="Lu R."/>
            <person name="Comes H.P."/>
            <person name="Ma Y."/>
            <person name="Chen Y."/>
            <person name="Huang G."/>
            <person name="Zhou Y."/>
            <person name="Zheng Z."/>
            <person name="Qiu Y."/>
        </authorList>
    </citation>
    <scope>NUCLEOTIDE SEQUENCE [LARGE SCALE GENOMIC DNA]</scope>
    <source>
        <strain evidence="8">F231</strain>
    </source>
</reference>
<dbReference type="InterPro" id="IPR036855">
    <property type="entry name" value="Znf_CCCH_sf"/>
</dbReference>
<dbReference type="PANTHER" id="PTHR12506:SF41">
    <property type="entry name" value="ZINC FINGER CCCH DOMAIN-CONTAINING PROTEIN 58"/>
    <property type="match status" value="1"/>
</dbReference>
<evidence type="ECO:0000256" key="1">
    <source>
        <dbReference type="ARBA" id="ARBA00022723"/>
    </source>
</evidence>
<dbReference type="Gene3D" id="2.30.30.1190">
    <property type="match status" value="1"/>
</dbReference>
<evidence type="ECO:0000256" key="5">
    <source>
        <dbReference type="PROSITE-ProRule" id="PRU00723"/>
    </source>
</evidence>
<feature type="domain" description="C3H1-type" evidence="7">
    <location>
        <begin position="323"/>
        <end position="351"/>
    </location>
</feature>
<feature type="domain" description="C3H1-type" evidence="7">
    <location>
        <begin position="369"/>
        <end position="397"/>
    </location>
</feature>
<gene>
    <name evidence="8" type="ORF">SAY86_012487</name>
</gene>
<evidence type="ECO:0000256" key="3">
    <source>
        <dbReference type="ARBA" id="ARBA00022833"/>
    </source>
</evidence>
<evidence type="ECO:0000256" key="4">
    <source>
        <dbReference type="ARBA" id="ARBA00023125"/>
    </source>
</evidence>
<feature type="compositionally biased region" description="Low complexity" evidence="6">
    <location>
        <begin position="281"/>
        <end position="291"/>
    </location>
</feature>
<dbReference type="SMART" id="SM00356">
    <property type="entry name" value="ZnF_C3H1"/>
    <property type="match status" value="5"/>
</dbReference>
<feature type="zinc finger region" description="C3H1-type" evidence="5">
    <location>
        <begin position="369"/>
        <end position="397"/>
    </location>
</feature>
<feature type="zinc finger region" description="C3H1-type" evidence="5">
    <location>
        <begin position="139"/>
        <end position="167"/>
    </location>
</feature>
<organism evidence="8 9">
    <name type="scientific">Trapa natans</name>
    <name type="common">Water chestnut</name>
    <dbReference type="NCBI Taxonomy" id="22666"/>
    <lineage>
        <taxon>Eukaryota</taxon>
        <taxon>Viridiplantae</taxon>
        <taxon>Streptophyta</taxon>
        <taxon>Embryophyta</taxon>
        <taxon>Tracheophyta</taxon>
        <taxon>Spermatophyta</taxon>
        <taxon>Magnoliopsida</taxon>
        <taxon>eudicotyledons</taxon>
        <taxon>Gunneridae</taxon>
        <taxon>Pentapetalae</taxon>
        <taxon>rosids</taxon>
        <taxon>malvids</taxon>
        <taxon>Myrtales</taxon>
        <taxon>Lythraceae</taxon>
        <taxon>Trapa</taxon>
    </lineage>
</organism>
<dbReference type="InterPro" id="IPR000571">
    <property type="entry name" value="Znf_CCCH"/>
</dbReference>
<proteinExistence type="predicted"/>
<comment type="caution">
    <text evidence="8">The sequence shown here is derived from an EMBL/GenBank/DDBJ whole genome shotgun (WGS) entry which is preliminary data.</text>
</comment>
<feature type="compositionally biased region" description="Low complexity" evidence="6">
    <location>
        <begin position="303"/>
        <end position="315"/>
    </location>
</feature>
<keyword evidence="2 5" id="KW-0863">Zinc-finger</keyword>
<keyword evidence="3 5" id="KW-0862">Zinc</keyword>
<sequence length="492" mass="53391">MELYRGSGKEVLSSDPSPERTRPEAETGLVEGTWPLHLEDERLCPELPTEVNCFYYLKTGFCGYGAVCQFNHPPRRDPVMRAARTGAVDYIPPRGHTLCQYYMRTGTCKFGVFCKFNHPTQGSVSTALVSLNSCGYPLRPGEKDCPFYMKTRWCKFGATCKFNHPQPADIPVSMPFPVQHPDPAPASFVGPVHPPSVHSSQQYGAMVTGSSLLPSYVPDPSSHVLVSPGMIYYPGWSPYQATVSSAASPTVQPTTWPSSFYGTVQFSPSVSSSSGLYQPPLSSLAASSGSPEEQSYPHGLYQPPLSSLAASSGSPDEQSYPQRRGQPECQHYMKTGDCKFGSKCRHHHPIYPNIQESNIILSSMGLPLRPGSEICLHFQQHGNCKDGRLCKFDHPMCELSYSPSASSLCDMPVVPYPVNSSLGTLAPSSSSSDLRPEGTSGLTKRGSVSSRSPLPPSTSASNASVSYILSRDEPIQDLSEENINPSAISKSI</sequence>
<dbReference type="PROSITE" id="PS50103">
    <property type="entry name" value="ZF_C3H1"/>
    <property type="match status" value="5"/>
</dbReference>
<feature type="region of interest" description="Disordered" evidence="6">
    <location>
        <begin position="425"/>
        <end position="465"/>
    </location>
</feature>
<feature type="zinc finger region" description="C3H1-type" evidence="5">
    <location>
        <begin position="323"/>
        <end position="351"/>
    </location>
</feature>
<dbReference type="Proteomes" id="UP001346149">
    <property type="component" value="Unassembled WGS sequence"/>
</dbReference>
<evidence type="ECO:0000256" key="6">
    <source>
        <dbReference type="SAM" id="MobiDB-lite"/>
    </source>
</evidence>
<evidence type="ECO:0000259" key="7">
    <source>
        <dbReference type="PROSITE" id="PS50103"/>
    </source>
</evidence>
<feature type="region of interest" description="Disordered" evidence="6">
    <location>
        <begin position="281"/>
        <end position="324"/>
    </location>
</feature>
<feature type="compositionally biased region" description="Polar residues" evidence="6">
    <location>
        <begin position="440"/>
        <end position="465"/>
    </location>
</feature>
<feature type="domain" description="C3H1-type" evidence="7">
    <location>
        <begin position="93"/>
        <end position="121"/>
    </location>
</feature>
<name>A0AAN7RDC0_TRANT</name>
<dbReference type="SUPFAM" id="SSF90229">
    <property type="entry name" value="CCCH zinc finger"/>
    <property type="match status" value="4"/>
</dbReference>
<evidence type="ECO:0000313" key="9">
    <source>
        <dbReference type="Proteomes" id="UP001346149"/>
    </source>
</evidence>
<dbReference type="GO" id="GO:0003729">
    <property type="term" value="F:mRNA binding"/>
    <property type="evidence" value="ECO:0007669"/>
    <property type="project" value="TreeGrafter"/>
</dbReference>
<dbReference type="PANTHER" id="PTHR12506">
    <property type="entry name" value="PROTEIN PHOSPHATASE RELATED"/>
    <property type="match status" value="1"/>
</dbReference>
<feature type="zinc finger region" description="C3H1-type" evidence="5">
    <location>
        <begin position="47"/>
        <end position="75"/>
    </location>
</feature>
<accession>A0AAN7RDC0</accession>
<evidence type="ECO:0000313" key="8">
    <source>
        <dbReference type="EMBL" id="KAK4794493.1"/>
    </source>
</evidence>
<dbReference type="AlphaFoldDB" id="A0AAN7RDC0"/>
<dbReference type="Gene3D" id="4.10.1000.10">
    <property type="entry name" value="Zinc finger, CCCH-type"/>
    <property type="match status" value="2"/>
</dbReference>
<keyword evidence="4" id="KW-0238">DNA-binding</keyword>